<dbReference type="CDD" id="cd02152">
    <property type="entry name" value="OAT"/>
    <property type="match status" value="1"/>
</dbReference>
<dbReference type="InterPro" id="IPR002813">
    <property type="entry name" value="Arg_biosynth_ArgJ"/>
</dbReference>
<feature type="binding site" evidence="9">
    <location>
        <position position="301"/>
    </location>
    <ligand>
        <name>substrate</name>
    </ligand>
</feature>
<dbReference type="MEROPS" id="T05.002"/>
<dbReference type="PANTHER" id="PTHR23100">
    <property type="entry name" value="ARGININE BIOSYNTHESIS BIFUNCTIONAL PROTEIN ARGJ"/>
    <property type="match status" value="1"/>
</dbReference>
<evidence type="ECO:0000256" key="5">
    <source>
        <dbReference type="ARBA" id="ARBA00022679"/>
    </source>
</evidence>
<proteinExistence type="inferred from homology"/>
<dbReference type="GO" id="GO:0006592">
    <property type="term" value="P:ornithine biosynthetic process"/>
    <property type="evidence" value="ECO:0007669"/>
    <property type="project" value="TreeGrafter"/>
</dbReference>
<feature type="chain" id="PRO_5023447850" description="Arginine biosynthesis bifunctional protein ArgJ beta chain" evidence="9">
    <location>
        <begin position="217"/>
        <end position="428"/>
    </location>
</feature>
<feature type="site" description="Cleavage; by autolysis" evidence="9">
    <location>
        <begin position="216"/>
        <end position="217"/>
    </location>
</feature>
<keyword evidence="6 9" id="KW-0068">Autocatalytic cleavage</keyword>
<feature type="site" description="Involved in the stabilization of negative charge on the oxyanion by the formation of the oxyanion hole" evidence="9">
    <location>
        <position position="144"/>
    </location>
</feature>
<comment type="subcellular location">
    <subcellularLocation>
        <location evidence="9">Cytoplasm</location>
    </subcellularLocation>
</comment>
<gene>
    <name evidence="9" type="primary">argJ</name>
    <name evidence="10" type="ordered locus">Cpha266_1321</name>
</gene>
<dbReference type="EC" id="2.3.1.35" evidence="9"/>
<dbReference type="Gene3D" id="3.60.70.12">
    <property type="entry name" value="L-amino peptidase D-ALA esterase/amidase"/>
    <property type="match status" value="1"/>
</dbReference>
<evidence type="ECO:0000313" key="10">
    <source>
        <dbReference type="EMBL" id="ABL65352.1"/>
    </source>
</evidence>
<keyword evidence="9" id="KW-0511">Multifunctional enzyme</keyword>
<feature type="site" description="Involved in the stabilization of negative charge on the oxyanion by the formation of the oxyanion hole" evidence="9">
    <location>
        <position position="143"/>
    </location>
</feature>
<evidence type="ECO:0000256" key="1">
    <source>
        <dbReference type="ARBA" id="ARBA00006774"/>
    </source>
</evidence>
<dbReference type="GO" id="GO:0006526">
    <property type="term" value="P:L-arginine biosynthetic process"/>
    <property type="evidence" value="ECO:0007669"/>
    <property type="project" value="UniProtKB-UniRule"/>
</dbReference>
<evidence type="ECO:0000256" key="4">
    <source>
        <dbReference type="ARBA" id="ARBA00022605"/>
    </source>
</evidence>
<evidence type="ECO:0000256" key="7">
    <source>
        <dbReference type="ARBA" id="ARBA00023315"/>
    </source>
</evidence>
<dbReference type="Proteomes" id="UP000008701">
    <property type="component" value="Chromosome"/>
</dbReference>
<keyword evidence="9" id="KW-0963">Cytoplasm</keyword>
<evidence type="ECO:0000256" key="3">
    <source>
        <dbReference type="ARBA" id="ARBA00022571"/>
    </source>
</evidence>
<name>A1BG25_CHLPD</name>
<dbReference type="FunFam" id="3.10.20.340:FF:000001">
    <property type="entry name" value="Arginine biosynthesis bifunctional protein ArgJ, chloroplastic"/>
    <property type="match status" value="1"/>
</dbReference>
<dbReference type="STRING" id="290317.Cpha266_1321"/>
<keyword evidence="3 9" id="KW-0055">Arginine biosynthesis</keyword>
<dbReference type="eggNOG" id="COG1364">
    <property type="taxonomic scope" value="Bacteria"/>
</dbReference>
<dbReference type="EC" id="2.3.1.1" evidence="9"/>
<feature type="binding site" evidence="9">
    <location>
        <position position="428"/>
    </location>
    <ligand>
        <name>substrate</name>
    </ligand>
</feature>
<comment type="catalytic activity">
    <reaction evidence="8 9">
        <text>N(2)-acetyl-L-ornithine + L-glutamate = N-acetyl-L-glutamate + L-ornithine</text>
        <dbReference type="Rhea" id="RHEA:15349"/>
        <dbReference type="ChEBI" id="CHEBI:29985"/>
        <dbReference type="ChEBI" id="CHEBI:44337"/>
        <dbReference type="ChEBI" id="CHEBI:46911"/>
        <dbReference type="ChEBI" id="CHEBI:57805"/>
        <dbReference type="EC" id="2.3.1.35"/>
    </reaction>
</comment>
<evidence type="ECO:0000256" key="9">
    <source>
        <dbReference type="HAMAP-Rule" id="MF_01106"/>
    </source>
</evidence>
<dbReference type="KEGG" id="cph:Cpha266_1321"/>
<sequence>MINLQKAQSVIAALREATMWPDFLTPVPADDDGIRAFWPEGFYSAGMAAGIKQQEKKDLMILFSAKPASAAAVFTRNICSAAPVTVSKEHLLRSSATMRAIVCNSGNANAATGIKGMDDARAMAEETAKVSGLKPQEVFVASTGVIGQLLPMEKIMGSLPRLASELRRDALLDTVEAIMTTDTFEKFFALDVALSAGSVRISGIAKGSGMICPNMATMLCFLATDAGIAPDLLQQALASANSRSFNAITVDGDTSTNDMVAILAGGTGTAIAADTDDYRLFQEALETLMIFLAKLIVIDGEGATKLVEIKVVGAVDDKEAELAARTIANSSLVKTAIHGEDANWGRIIAAAGRSGALFKQEDVAIFFDDLPVLKPGFLADFSEEEAAEIMKKESYAITVKLGTGAGSSRLWSCDLSKEYIEINGSYRS</sequence>
<dbReference type="UniPathway" id="UPA00068">
    <property type="reaction ID" value="UER00106"/>
</dbReference>
<dbReference type="NCBIfam" id="NF003802">
    <property type="entry name" value="PRK05388.1"/>
    <property type="match status" value="1"/>
</dbReference>
<comment type="subunit">
    <text evidence="2 9">Heterotetramer of two alpha and two beta chains.</text>
</comment>
<accession>A1BG25</accession>
<dbReference type="HAMAP" id="MF_01106">
    <property type="entry name" value="ArgJ"/>
    <property type="match status" value="1"/>
</dbReference>
<evidence type="ECO:0000256" key="2">
    <source>
        <dbReference type="ARBA" id="ARBA00011475"/>
    </source>
</evidence>
<dbReference type="PANTHER" id="PTHR23100:SF0">
    <property type="entry name" value="ARGININE BIOSYNTHESIS BIFUNCTIONAL PROTEIN ARGJ, MITOCHONDRIAL"/>
    <property type="match status" value="1"/>
</dbReference>
<evidence type="ECO:0000256" key="8">
    <source>
        <dbReference type="ARBA" id="ARBA00049439"/>
    </source>
</evidence>
<dbReference type="GO" id="GO:0004042">
    <property type="term" value="F:L-glutamate N-acetyltransferase activity"/>
    <property type="evidence" value="ECO:0007669"/>
    <property type="project" value="UniProtKB-UniRule"/>
</dbReference>
<comment type="pathway">
    <text evidence="9">Amino-acid biosynthesis; L-arginine biosynthesis; N(2)-acetyl-L-ornithine from L-glutamate: step 1/4.</text>
</comment>
<dbReference type="GO" id="GO:0004358">
    <property type="term" value="F:L-glutamate N-acetyltransferase activity, acting on acetyl-L-ornithine as donor"/>
    <property type="evidence" value="ECO:0007669"/>
    <property type="project" value="UniProtKB-UniRule"/>
</dbReference>
<dbReference type="AlphaFoldDB" id="A1BG25"/>
<feature type="binding site" evidence="9">
    <location>
        <position position="423"/>
    </location>
    <ligand>
        <name>substrate</name>
    </ligand>
</feature>
<comment type="similarity">
    <text evidence="1 9">Belongs to the ArgJ family.</text>
</comment>
<organism evidence="10 11">
    <name type="scientific">Chlorobium phaeobacteroides (strain DSM 266 / SMG 266 / 2430)</name>
    <dbReference type="NCBI Taxonomy" id="290317"/>
    <lineage>
        <taxon>Bacteria</taxon>
        <taxon>Pseudomonadati</taxon>
        <taxon>Chlorobiota</taxon>
        <taxon>Chlorobiia</taxon>
        <taxon>Chlorobiales</taxon>
        <taxon>Chlorobiaceae</taxon>
        <taxon>Chlorobium/Pelodictyon group</taxon>
        <taxon>Chlorobium</taxon>
    </lineage>
</organism>
<feature type="chain" id="PRO_5023447851" description="Arginine biosynthesis bifunctional protein ArgJ alpha chain" evidence="9">
    <location>
        <begin position="1"/>
        <end position="216"/>
    </location>
</feature>
<feature type="active site" description="Nucleophile" evidence="9">
    <location>
        <position position="217"/>
    </location>
</feature>
<dbReference type="NCBIfam" id="TIGR00120">
    <property type="entry name" value="ArgJ"/>
    <property type="match status" value="1"/>
</dbReference>
<dbReference type="FunFam" id="3.60.70.12:FF:000001">
    <property type="entry name" value="Arginine biosynthesis bifunctional protein ArgJ, chloroplastic"/>
    <property type="match status" value="1"/>
</dbReference>
<keyword evidence="5 9" id="KW-0808">Transferase</keyword>
<protein>
    <recommendedName>
        <fullName evidence="9">Arginine biosynthesis bifunctional protein ArgJ</fullName>
    </recommendedName>
    <domain>
        <recommendedName>
            <fullName evidence="9">Glutamate N-acetyltransferase</fullName>
            <ecNumber evidence="9">2.3.1.35</ecNumber>
        </recommendedName>
        <alternativeName>
            <fullName evidence="9">Ornithine acetyltransferase</fullName>
            <shortName evidence="9">OATase</shortName>
        </alternativeName>
        <alternativeName>
            <fullName evidence="9">Ornithine transacetylase</fullName>
        </alternativeName>
    </domain>
    <domain>
        <recommendedName>
            <fullName evidence="9">Amino-acid acetyltransferase</fullName>
            <ecNumber evidence="9">2.3.1.1</ecNumber>
        </recommendedName>
        <alternativeName>
            <fullName evidence="9">N-acetylglutamate synthase</fullName>
            <shortName evidence="9">AGSase</shortName>
        </alternativeName>
    </domain>
    <component>
        <recommendedName>
            <fullName evidence="9">Arginine biosynthesis bifunctional protein ArgJ alpha chain</fullName>
        </recommendedName>
    </component>
    <component>
        <recommendedName>
            <fullName evidence="9">Arginine biosynthesis bifunctional protein ArgJ beta chain</fullName>
        </recommendedName>
    </component>
</protein>
<comment type="pathway">
    <text evidence="9">Amino-acid biosynthesis; L-arginine biosynthesis; L-ornithine and N-acetyl-L-glutamate from L-glutamate and N(2)-acetyl-L-ornithine (cyclic): step 1/1.</text>
</comment>
<comment type="catalytic activity">
    <reaction evidence="9">
        <text>L-glutamate + acetyl-CoA = N-acetyl-L-glutamate + CoA + H(+)</text>
        <dbReference type="Rhea" id="RHEA:24292"/>
        <dbReference type="ChEBI" id="CHEBI:15378"/>
        <dbReference type="ChEBI" id="CHEBI:29985"/>
        <dbReference type="ChEBI" id="CHEBI:44337"/>
        <dbReference type="ChEBI" id="CHEBI:57287"/>
        <dbReference type="ChEBI" id="CHEBI:57288"/>
        <dbReference type="EC" id="2.3.1.1"/>
    </reaction>
</comment>
<reference evidence="10 11" key="1">
    <citation type="submission" date="2006-12" db="EMBL/GenBank/DDBJ databases">
        <title>Complete sequence of Chlorobium phaeobacteroides DSM 266.</title>
        <authorList>
            <consortium name="US DOE Joint Genome Institute"/>
            <person name="Copeland A."/>
            <person name="Lucas S."/>
            <person name="Lapidus A."/>
            <person name="Barry K."/>
            <person name="Detter J.C."/>
            <person name="Glavina del Rio T."/>
            <person name="Hammon N."/>
            <person name="Israni S."/>
            <person name="Pitluck S."/>
            <person name="Goltsman E."/>
            <person name="Schmutz J."/>
            <person name="Larimer F."/>
            <person name="Land M."/>
            <person name="Hauser L."/>
            <person name="Mikhailova N."/>
            <person name="Li T."/>
            <person name="Overmann J."/>
            <person name="Bryant D.A."/>
            <person name="Richardson P."/>
        </authorList>
    </citation>
    <scope>NUCLEOTIDE SEQUENCE [LARGE SCALE GENOMIC DNA]</scope>
    <source>
        <strain evidence="10 11">DSM 266</strain>
    </source>
</reference>
<dbReference type="EMBL" id="CP000492">
    <property type="protein sequence ID" value="ABL65352.1"/>
    <property type="molecule type" value="Genomic_DNA"/>
</dbReference>
<keyword evidence="11" id="KW-1185">Reference proteome</keyword>
<dbReference type="Gene3D" id="3.10.20.340">
    <property type="entry name" value="ArgJ beta chain, C-terminal domain"/>
    <property type="match status" value="1"/>
</dbReference>
<dbReference type="GO" id="GO:0005737">
    <property type="term" value="C:cytoplasm"/>
    <property type="evidence" value="ECO:0007669"/>
    <property type="project" value="UniProtKB-SubCell"/>
</dbReference>
<dbReference type="InterPro" id="IPR042195">
    <property type="entry name" value="ArgJ_beta_C"/>
</dbReference>
<dbReference type="InterPro" id="IPR016117">
    <property type="entry name" value="ArgJ-like_dom_sf"/>
</dbReference>
<feature type="binding site" evidence="9">
    <location>
        <position position="206"/>
    </location>
    <ligand>
        <name>substrate</name>
    </ligand>
</feature>
<keyword evidence="4 9" id="KW-0028">Amino-acid biosynthesis</keyword>
<evidence type="ECO:0000313" key="11">
    <source>
        <dbReference type="Proteomes" id="UP000008701"/>
    </source>
</evidence>
<evidence type="ECO:0000256" key="6">
    <source>
        <dbReference type="ARBA" id="ARBA00022813"/>
    </source>
</evidence>
<dbReference type="SUPFAM" id="SSF56266">
    <property type="entry name" value="DmpA/ArgJ-like"/>
    <property type="match status" value="1"/>
</dbReference>
<dbReference type="HOGENOM" id="CLU_027172_1_0_10"/>
<dbReference type="Pfam" id="PF01960">
    <property type="entry name" value="ArgJ"/>
    <property type="match status" value="1"/>
</dbReference>
<dbReference type="RefSeq" id="WP_011745175.1">
    <property type="nucleotide sequence ID" value="NC_008639.1"/>
</dbReference>
<feature type="binding site" evidence="9">
    <location>
        <position position="217"/>
    </location>
    <ligand>
        <name>substrate</name>
    </ligand>
</feature>
<feature type="binding site" evidence="9">
    <location>
        <position position="180"/>
    </location>
    <ligand>
        <name>substrate</name>
    </ligand>
</feature>
<comment type="function">
    <text evidence="9">Catalyzes two activities which are involved in the cyclic version of arginine biosynthesis: the synthesis of N-acetylglutamate from glutamate and acetyl-CoA as the acetyl donor, and of ornithine by transacetylation between N(2)-acetylornithine and glutamate.</text>
</comment>
<keyword evidence="7 9" id="KW-0012">Acyltransferase</keyword>